<dbReference type="RefSeq" id="WP_133883598.1">
    <property type="nucleotide sequence ID" value="NZ_MWIN01000003.1"/>
</dbReference>
<evidence type="ECO:0000259" key="3">
    <source>
        <dbReference type="PROSITE" id="PS50893"/>
    </source>
</evidence>
<gene>
    <name evidence="4" type="ORF">DFR24_4441</name>
</gene>
<dbReference type="InterPro" id="IPR017871">
    <property type="entry name" value="ABC_transporter-like_CS"/>
</dbReference>
<dbReference type="InterPro" id="IPR050334">
    <property type="entry name" value="Molybdenum_import_ModC"/>
</dbReference>
<keyword evidence="1" id="KW-0547">Nucleotide-binding</keyword>
<protein>
    <submittedName>
        <fullName evidence="4">Molybdate transport system ATP-binding protein</fullName>
    </submittedName>
</protein>
<dbReference type="Proteomes" id="UP000295341">
    <property type="component" value="Unassembled WGS sequence"/>
</dbReference>
<comment type="caution">
    <text evidence="4">The sequence shown here is derived from an EMBL/GenBank/DDBJ whole genome shotgun (WGS) entry which is preliminary data.</text>
</comment>
<feature type="domain" description="ABC transporter" evidence="3">
    <location>
        <begin position="1"/>
        <end position="211"/>
    </location>
</feature>
<name>A0A4R7NT96_9GAMM</name>
<dbReference type="GO" id="GO:0016887">
    <property type="term" value="F:ATP hydrolysis activity"/>
    <property type="evidence" value="ECO:0007669"/>
    <property type="project" value="InterPro"/>
</dbReference>
<keyword evidence="2 4" id="KW-0067">ATP-binding</keyword>
<dbReference type="Gene3D" id="3.40.50.300">
    <property type="entry name" value="P-loop containing nucleotide triphosphate hydrolases"/>
    <property type="match status" value="1"/>
</dbReference>
<accession>A0A4R7NT96</accession>
<dbReference type="EMBL" id="SOBT01000012">
    <property type="protein sequence ID" value="TDU24177.1"/>
    <property type="molecule type" value="Genomic_DNA"/>
</dbReference>
<dbReference type="SUPFAM" id="SSF52540">
    <property type="entry name" value="P-loop containing nucleoside triphosphate hydrolases"/>
    <property type="match status" value="1"/>
</dbReference>
<dbReference type="PROSITE" id="PS00211">
    <property type="entry name" value="ABC_TRANSPORTER_1"/>
    <property type="match status" value="1"/>
</dbReference>
<dbReference type="PANTHER" id="PTHR43514:SF4">
    <property type="entry name" value="ABC TRANSPORTER I FAMILY MEMBER 10"/>
    <property type="match status" value="1"/>
</dbReference>
<dbReference type="InterPro" id="IPR003439">
    <property type="entry name" value="ABC_transporter-like_ATP-bd"/>
</dbReference>
<evidence type="ECO:0000256" key="1">
    <source>
        <dbReference type="ARBA" id="ARBA00022741"/>
    </source>
</evidence>
<organism evidence="4 5">
    <name type="scientific">Panacagrimonas perspica</name>
    <dbReference type="NCBI Taxonomy" id="381431"/>
    <lineage>
        <taxon>Bacteria</taxon>
        <taxon>Pseudomonadati</taxon>
        <taxon>Pseudomonadota</taxon>
        <taxon>Gammaproteobacteria</taxon>
        <taxon>Nevskiales</taxon>
        <taxon>Nevskiaceae</taxon>
        <taxon>Panacagrimonas</taxon>
    </lineage>
</organism>
<dbReference type="AlphaFoldDB" id="A0A4R7NT96"/>
<sequence>MLAIDLKFRRAQFVLAARAQIEPGTTGICGPSGCGKSTLLALIAGLLRPQEGSIRFGDQTLADSTTRAFLPAWKRHFGLVFQDGQLFPHLSVRDNLLYGYRRLEPGARRFELGHVTSLLEIEPLLERRPVQLSGGERSRVALGRALLYSPRLLLMDEPLSALDDRLKQQILPFLKRVRDETRIPMLYVTHSMAEVDYLADRVLRMENGTLS</sequence>
<dbReference type="Pfam" id="PF00005">
    <property type="entry name" value="ABC_tran"/>
    <property type="match status" value="1"/>
</dbReference>
<evidence type="ECO:0000256" key="2">
    <source>
        <dbReference type="ARBA" id="ARBA00022840"/>
    </source>
</evidence>
<dbReference type="InterPro" id="IPR027417">
    <property type="entry name" value="P-loop_NTPase"/>
</dbReference>
<evidence type="ECO:0000313" key="4">
    <source>
        <dbReference type="EMBL" id="TDU24177.1"/>
    </source>
</evidence>
<evidence type="ECO:0000313" key="5">
    <source>
        <dbReference type="Proteomes" id="UP000295341"/>
    </source>
</evidence>
<dbReference type="OrthoDB" id="9802264at2"/>
<proteinExistence type="predicted"/>
<dbReference type="InterPro" id="IPR003593">
    <property type="entry name" value="AAA+_ATPase"/>
</dbReference>
<keyword evidence="5" id="KW-1185">Reference proteome</keyword>
<dbReference type="GO" id="GO:0005524">
    <property type="term" value="F:ATP binding"/>
    <property type="evidence" value="ECO:0007669"/>
    <property type="project" value="UniProtKB-KW"/>
</dbReference>
<reference evidence="4 5" key="1">
    <citation type="submission" date="2019-03" db="EMBL/GenBank/DDBJ databases">
        <title>Genomic Encyclopedia of Type Strains, Phase IV (KMG-IV): sequencing the most valuable type-strain genomes for metagenomic binning, comparative biology and taxonomic classification.</title>
        <authorList>
            <person name="Goeker M."/>
        </authorList>
    </citation>
    <scope>NUCLEOTIDE SEQUENCE [LARGE SCALE GENOMIC DNA]</scope>
    <source>
        <strain evidence="4 5">DSM 26377</strain>
    </source>
</reference>
<dbReference type="PROSITE" id="PS50893">
    <property type="entry name" value="ABC_TRANSPORTER_2"/>
    <property type="match status" value="1"/>
</dbReference>
<dbReference type="PANTHER" id="PTHR43514">
    <property type="entry name" value="ABC TRANSPORTER I FAMILY MEMBER 10"/>
    <property type="match status" value="1"/>
</dbReference>
<dbReference type="SMART" id="SM00382">
    <property type="entry name" value="AAA"/>
    <property type="match status" value="1"/>
</dbReference>